<dbReference type="FunFam" id="3.40.50.300:FF:000016">
    <property type="entry name" value="Oligopeptide ABC transporter ATP-binding component"/>
    <property type="match status" value="1"/>
</dbReference>
<evidence type="ECO:0000256" key="2">
    <source>
        <dbReference type="ARBA" id="ARBA00022448"/>
    </source>
</evidence>
<dbReference type="GO" id="GO:0015833">
    <property type="term" value="P:peptide transport"/>
    <property type="evidence" value="ECO:0007669"/>
    <property type="project" value="InterPro"/>
</dbReference>
<dbReference type="InterPro" id="IPR050319">
    <property type="entry name" value="ABC_transp_ATP-bind"/>
</dbReference>
<dbReference type="CDD" id="cd03257">
    <property type="entry name" value="ABC_NikE_OppD_transporters"/>
    <property type="match status" value="1"/>
</dbReference>
<accession>A0A2K4FE39</accession>
<dbReference type="InterPro" id="IPR013563">
    <property type="entry name" value="Oligopep_ABC_C"/>
</dbReference>
<dbReference type="GO" id="GO:0016887">
    <property type="term" value="F:ATP hydrolysis activity"/>
    <property type="evidence" value="ECO:0007669"/>
    <property type="project" value="InterPro"/>
</dbReference>
<dbReference type="SUPFAM" id="SSF52540">
    <property type="entry name" value="P-loop containing nucleoside triphosphate hydrolases"/>
    <property type="match status" value="1"/>
</dbReference>
<organism evidence="7 8">
    <name type="scientific">Staphylococcus argensis</name>
    <dbReference type="NCBI Taxonomy" id="1607738"/>
    <lineage>
        <taxon>Bacteria</taxon>
        <taxon>Bacillati</taxon>
        <taxon>Bacillota</taxon>
        <taxon>Bacilli</taxon>
        <taxon>Bacillales</taxon>
        <taxon>Staphylococcaceae</taxon>
        <taxon>Staphylococcus</taxon>
    </lineage>
</organism>
<sequence>MENNQEVLVQVKHLKQYFNQGKRNEVRAINDISFDIFKGETFGLVGESGCGKSTTGKAIIKLNDITSGDIFYDGINIKNIKSRKQSLKFNKRIQMIFQDPYASLNPRLKVMDIIAEGIDIHKLATSRKDRKRRVYDLLETVGLNKEHANRYPHEFSGGQRQRIGIARALAVEPEFIIADEPISALDVSIQAQVVNLLLKLQRERNITFLFIAHDLSMVKYISDRIAVMHFGKIVEIGKAEDIYHHPLHAYTQSLLSAVPQPDPESERTRTRMTYKEDGKDGERQLNEIEQGHYVFTTDAEAAELRKHINTRQDKGGDADEVQVH</sequence>
<dbReference type="RefSeq" id="WP_103370969.1">
    <property type="nucleotide sequence ID" value="NZ_CBCRVO010000001.1"/>
</dbReference>
<evidence type="ECO:0000256" key="1">
    <source>
        <dbReference type="ARBA" id="ARBA00005417"/>
    </source>
</evidence>
<feature type="compositionally biased region" description="Basic and acidic residues" evidence="5">
    <location>
        <begin position="264"/>
        <end position="281"/>
    </location>
</feature>
<dbReference type="Gene3D" id="3.40.50.300">
    <property type="entry name" value="P-loop containing nucleotide triphosphate hydrolases"/>
    <property type="match status" value="1"/>
</dbReference>
<dbReference type="SMART" id="SM00382">
    <property type="entry name" value="AAA"/>
    <property type="match status" value="1"/>
</dbReference>
<feature type="region of interest" description="Disordered" evidence="5">
    <location>
        <begin position="258"/>
        <end position="281"/>
    </location>
</feature>
<evidence type="ECO:0000313" key="8">
    <source>
        <dbReference type="Proteomes" id="UP000242712"/>
    </source>
</evidence>
<dbReference type="PANTHER" id="PTHR43776:SF7">
    <property type="entry name" value="D,D-DIPEPTIDE TRANSPORT ATP-BINDING PROTEIN DDPF-RELATED"/>
    <property type="match status" value="1"/>
</dbReference>
<dbReference type="InterPro" id="IPR003439">
    <property type="entry name" value="ABC_transporter-like_ATP-bd"/>
</dbReference>
<evidence type="ECO:0000256" key="4">
    <source>
        <dbReference type="ARBA" id="ARBA00022840"/>
    </source>
</evidence>
<dbReference type="PROSITE" id="PS50893">
    <property type="entry name" value="ABC_TRANSPORTER_2"/>
    <property type="match status" value="1"/>
</dbReference>
<dbReference type="PROSITE" id="PS00211">
    <property type="entry name" value="ABC_TRANSPORTER_1"/>
    <property type="match status" value="1"/>
</dbReference>
<keyword evidence="3" id="KW-0547">Nucleotide-binding</keyword>
<dbReference type="InterPro" id="IPR003593">
    <property type="entry name" value="AAA+_ATPase"/>
</dbReference>
<dbReference type="OrthoDB" id="9802264at2"/>
<feature type="domain" description="ABC transporter" evidence="6">
    <location>
        <begin position="9"/>
        <end position="255"/>
    </location>
</feature>
<proteinExistence type="inferred from homology"/>
<comment type="caution">
    <text evidence="7">The sequence shown here is derived from an EMBL/GenBank/DDBJ whole genome shotgun (WGS) entry which is preliminary data.</text>
</comment>
<evidence type="ECO:0000256" key="5">
    <source>
        <dbReference type="SAM" id="MobiDB-lite"/>
    </source>
</evidence>
<evidence type="ECO:0000256" key="3">
    <source>
        <dbReference type="ARBA" id="ARBA00022741"/>
    </source>
</evidence>
<dbReference type="AlphaFoldDB" id="A0A2K4FE39"/>
<dbReference type="PANTHER" id="PTHR43776">
    <property type="entry name" value="TRANSPORT ATP-BINDING PROTEIN"/>
    <property type="match status" value="1"/>
</dbReference>
<keyword evidence="8" id="KW-1185">Reference proteome</keyword>
<gene>
    <name evidence="7" type="ORF">CD039_02370</name>
</gene>
<dbReference type="EMBL" id="PPPX01000001">
    <property type="protein sequence ID" value="POA09612.1"/>
    <property type="molecule type" value="Genomic_DNA"/>
</dbReference>
<dbReference type="GO" id="GO:0055085">
    <property type="term" value="P:transmembrane transport"/>
    <property type="evidence" value="ECO:0007669"/>
    <property type="project" value="UniProtKB-ARBA"/>
</dbReference>
<evidence type="ECO:0000259" key="6">
    <source>
        <dbReference type="PROSITE" id="PS50893"/>
    </source>
</evidence>
<reference evidence="7 8" key="1">
    <citation type="submission" date="2017-08" db="EMBL/GenBank/DDBJ databases">
        <title>Draft genome sequences of 64 type strains of genus Staph aureus.</title>
        <authorList>
            <person name="Cole K."/>
            <person name="Golubchik T."/>
            <person name="Russell J."/>
            <person name="Foster D."/>
            <person name="Llewelyn M."/>
            <person name="Wilson D."/>
            <person name="Crook D."/>
            <person name="Paul J."/>
        </authorList>
    </citation>
    <scope>NUCLEOTIDE SEQUENCE [LARGE SCALE GENOMIC DNA]</scope>
    <source>
        <strain evidence="7 8">DSM 29875</strain>
    </source>
</reference>
<dbReference type="GO" id="GO:0005524">
    <property type="term" value="F:ATP binding"/>
    <property type="evidence" value="ECO:0007669"/>
    <property type="project" value="UniProtKB-KW"/>
</dbReference>
<dbReference type="InterPro" id="IPR027417">
    <property type="entry name" value="P-loop_NTPase"/>
</dbReference>
<keyword evidence="2" id="KW-0813">Transport</keyword>
<name>A0A2K4FE39_9STAP</name>
<keyword evidence="4 7" id="KW-0067">ATP-binding</keyword>
<protein>
    <submittedName>
        <fullName evidence="7">Peptide ABC transporter ATP-binding protein</fullName>
    </submittedName>
</protein>
<comment type="similarity">
    <text evidence="1">Belongs to the ABC transporter superfamily.</text>
</comment>
<dbReference type="InterPro" id="IPR017871">
    <property type="entry name" value="ABC_transporter-like_CS"/>
</dbReference>
<evidence type="ECO:0000313" key="7">
    <source>
        <dbReference type="EMBL" id="POA09612.1"/>
    </source>
</evidence>
<dbReference type="Pfam" id="PF08352">
    <property type="entry name" value="oligo_HPY"/>
    <property type="match status" value="1"/>
</dbReference>
<dbReference type="Pfam" id="PF00005">
    <property type="entry name" value="ABC_tran"/>
    <property type="match status" value="1"/>
</dbReference>
<dbReference type="GeneID" id="98297181"/>
<dbReference type="Proteomes" id="UP000242712">
    <property type="component" value="Unassembled WGS sequence"/>
</dbReference>